<dbReference type="eggNOG" id="ENOG502RFRQ">
    <property type="taxonomic scope" value="Eukaryota"/>
</dbReference>
<dbReference type="GeneID" id="6497316"/>
<keyword evidence="2" id="KW-0808">Transferase</keyword>
<dbReference type="EMBL" id="CH902620">
    <property type="protein sequence ID" value="EDV31556.1"/>
    <property type="molecule type" value="Genomic_DNA"/>
</dbReference>
<evidence type="ECO:0000313" key="3">
    <source>
        <dbReference type="Proteomes" id="UP000007801"/>
    </source>
</evidence>
<dbReference type="HOGENOM" id="CLU_058697_0_1_1"/>
<dbReference type="PANTHER" id="PTHR20958">
    <property type="entry name" value="GLYCINE N-ACYLTRANSFERASE-LIKE PROTEIN"/>
    <property type="match status" value="1"/>
</dbReference>
<proteinExistence type="predicted"/>
<organism evidence="2 3">
    <name type="scientific">Drosophila ananassae</name>
    <name type="common">Fruit fly</name>
    <dbReference type="NCBI Taxonomy" id="7217"/>
    <lineage>
        <taxon>Eukaryota</taxon>
        <taxon>Metazoa</taxon>
        <taxon>Ecdysozoa</taxon>
        <taxon>Arthropoda</taxon>
        <taxon>Hexapoda</taxon>
        <taxon>Insecta</taxon>
        <taxon>Pterygota</taxon>
        <taxon>Neoptera</taxon>
        <taxon>Endopterygota</taxon>
        <taxon>Diptera</taxon>
        <taxon>Brachycera</taxon>
        <taxon>Muscomorpha</taxon>
        <taxon>Ephydroidea</taxon>
        <taxon>Drosophilidae</taxon>
        <taxon>Drosophila</taxon>
        <taxon>Sophophora</taxon>
    </lineage>
</organism>
<reference evidence="2 3" key="1">
    <citation type="journal article" date="2007" name="Nature">
        <title>Evolution of genes and genomes on the Drosophila phylogeny.</title>
        <authorList>
            <consortium name="Drosophila 12 Genomes Consortium"/>
            <person name="Clark A.G."/>
            <person name="Eisen M.B."/>
            <person name="Smith D.R."/>
            <person name="Bergman C.M."/>
            <person name="Oliver B."/>
            <person name="Markow T.A."/>
            <person name="Kaufman T.C."/>
            <person name="Kellis M."/>
            <person name="Gelbart W."/>
            <person name="Iyer V.N."/>
            <person name="Pollard D.A."/>
            <person name="Sackton T.B."/>
            <person name="Larracuente A.M."/>
            <person name="Singh N.D."/>
            <person name="Abad J.P."/>
            <person name="Abt D.N."/>
            <person name="Adryan B."/>
            <person name="Aguade M."/>
            <person name="Akashi H."/>
            <person name="Anderson W.W."/>
            <person name="Aquadro C.F."/>
            <person name="Ardell D.H."/>
            <person name="Arguello R."/>
            <person name="Artieri C.G."/>
            <person name="Barbash D.A."/>
            <person name="Barker D."/>
            <person name="Barsanti P."/>
            <person name="Batterham P."/>
            <person name="Batzoglou S."/>
            <person name="Begun D."/>
            <person name="Bhutkar A."/>
            <person name="Blanco E."/>
            <person name="Bosak S.A."/>
            <person name="Bradley R.K."/>
            <person name="Brand A.D."/>
            <person name="Brent M.R."/>
            <person name="Brooks A.N."/>
            <person name="Brown R.H."/>
            <person name="Butlin R.K."/>
            <person name="Caggese C."/>
            <person name="Calvi B.R."/>
            <person name="Bernardo de Carvalho A."/>
            <person name="Caspi A."/>
            <person name="Castrezana S."/>
            <person name="Celniker S.E."/>
            <person name="Chang J.L."/>
            <person name="Chapple C."/>
            <person name="Chatterji S."/>
            <person name="Chinwalla A."/>
            <person name="Civetta A."/>
            <person name="Clifton S.W."/>
            <person name="Comeron J.M."/>
            <person name="Costello J.C."/>
            <person name="Coyne J.A."/>
            <person name="Daub J."/>
            <person name="David R.G."/>
            <person name="Delcher A.L."/>
            <person name="Delehaunty K."/>
            <person name="Do C.B."/>
            <person name="Ebling H."/>
            <person name="Edwards K."/>
            <person name="Eickbush T."/>
            <person name="Evans J.D."/>
            <person name="Filipski A."/>
            <person name="Findeiss S."/>
            <person name="Freyhult E."/>
            <person name="Fulton L."/>
            <person name="Fulton R."/>
            <person name="Garcia A.C."/>
            <person name="Gardiner A."/>
            <person name="Garfield D.A."/>
            <person name="Garvin B.E."/>
            <person name="Gibson G."/>
            <person name="Gilbert D."/>
            <person name="Gnerre S."/>
            <person name="Godfrey J."/>
            <person name="Good R."/>
            <person name="Gotea V."/>
            <person name="Gravely B."/>
            <person name="Greenberg A.J."/>
            <person name="Griffiths-Jones S."/>
            <person name="Gross S."/>
            <person name="Guigo R."/>
            <person name="Gustafson E.A."/>
            <person name="Haerty W."/>
            <person name="Hahn M.W."/>
            <person name="Halligan D.L."/>
            <person name="Halpern A.L."/>
            <person name="Halter G.M."/>
            <person name="Han M.V."/>
            <person name="Heger A."/>
            <person name="Hillier L."/>
            <person name="Hinrichs A.S."/>
            <person name="Holmes I."/>
            <person name="Hoskins R.A."/>
            <person name="Hubisz M.J."/>
            <person name="Hultmark D."/>
            <person name="Huntley M.A."/>
            <person name="Jaffe D.B."/>
            <person name="Jagadeeshan S."/>
            <person name="Jeck W.R."/>
            <person name="Johnson J."/>
            <person name="Jones C.D."/>
            <person name="Jordan W.C."/>
            <person name="Karpen G.H."/>
            <person name="Kataoka E."/>
            <person name="Keightley P.D."/>
            <person name="Kheradpour P."/>
            <person name="Kirkness E.F."/>
            <person name="Koerich L.B."/>
            <person name="Kristiansen K."/>
            <person name="Kudrna D."/>
            <person name="Kulathinal R.J."/>
            <person name="Kumar S."/>
            <person name="Kwok R."/>
            <person name="Lander E."/>
            <person name="Langley C.H."/>
            <person name="Lapoint R."/>
            <person name="Lazzaro B.P."/>
            <person name="Lee S.J."/>
            <person name="Levesque L."/>
            <person name="Li R."/>
            <person name="Lin C.F."/>
            <person name="Lin M.F."/>
            <person name="Lindblad-Toh K."/>
            <person name="Llopart A."/>
            <person name="Long M."/>
            <person name="Low L."/>
            <person name="Lozovsky E."/>
            <person name="Lu J."/>
            <person name="Luo M."/>
            <person name="Machado C.A."/>
            <person name="Makalowski W."/>
            <person name="Marzo M."/>
            <person name="Matsuda M."/>
            <person name="Matzkin L."/>
            <person name="McAllister B."/>
            <person name="McBride C.S."/>
            <person name="McKernan B."/>
            <person name="McKernan K."/>
            <person name="Mendez-Lago M."/>
            <person name="Minx P."/>
            <person name="Mollenhauer M.U."/>
            <person name="Montooth K."/>
            <person name="Mount S.M."/>
            <person name="Mu X."/>
            <person name="Myers E."/>
            <person name="Negre B."/>
            <person name="Newfeld S."/>
            <person name="Nielsen R."/>
            <person name="Noor M.A."/>
            <person name="O'Grady P."/>
            <person name="Pachter L."/>
            <person name="Papaceit M."/>
            <person name="Parisi M.J."/>
            <person name="Parisi M."/>
            <person name="Parts L."/>
            <person name="Pedersen J.S."/>
            <person name="Pesole G."/>
            <person name="Phillippy A.M."/>
            <person name="Ponting C.P."/>
            <person name="Pop M."/>
            <person name="Porcelli D."/>
            <person name="Powell J.R."/>
            <person name="Prohaska S."/>
            <person name="Pruitt K."/>
            <person name="Puig M."/>
            <person name="Quesneville H."/>
            <person name="Ram K.R."/>
            <person name="Rand D."/>
            <person name="Rasmussen M.D."/>
            <person name="Reed L.K."/>
            <person name="Reenan R."/>
            <person name="Reily A."/>
            <person name="Remington K.A."/>
            <person name="Rieger T.T."/>
            <person name="Ritchie M.G."/>
            <person name="Robin C."/>
            <person name="Rogers Y.H."/>
            <person name="Rohde C."/>
            <person name="Rozas J."/>
            <person name="Rubenfield M.J."/>
            <person name="Ruiz A."/>
            <person name="Russo S."/>
            <person name="Salzberg S.L."/>
            <person name="Sanchez-Gracia A."/>
            <person name="Saranga D.J."/>
            <person name="Sato H."/>
            <person name="Schaeffer S.W."/>
            <person name="Schatz M.C."/>
            <person name="Schlenke T."/>
            <person name="Schwartz R."/>
            <person name="Segarra C."/>
            <person name="Singh R.S."/>
            <person name="Sirot L."/>
            <person name="Sirota M."/>
            <person name="Sisneros N.B."/>
            <person name="Smith C.D."/>
            <person name="Smith T.F."/>
            <person name="Spieth J."/>
            <person name="Stage D.E."/>
            <person name="Stark A."/>
            <person name="Stephan W."/>
            <person name="Strausberg R.L."/>
            <person name="Strempel S."/>
            <person name="Sturgill D."/>
            <person name="Sutton G."/>
            <person name="Sutton G.G."/>
            <person name="Tao W."/>
            <person name="Teichmann S."/>
            <person name="Tobari Y.N."/>
            <person name="Tomimura Y."/>
            <person name="Tsolas J.M."/>
            <person name="Valente V.L."/>
            <person name="Venter E."/>
            <person name="Venter J.C."/>
            <person name="Vicario S."/>
            <person name="Vieira F.G."/>
            <person name="Vilella A.J."/>
            <person name="Villasante A."/>
            <person name="Walenz B."/>
            <person name="Wang J."/>
            <person name="Wasserman M."/>
            <person name="Watts T."/>
            <person name="Wilson D."/>
            <person name="Wilson R.K."/>
            <person name="Wing R.A."/>
            <person name="Wolfner M.F."/>
            <person name="Wong A."/>
            <person name="Wong G.K."/>
            <person name="Wu C.I."/>
            <person name="Wu G."/>
            <person name="Yamamoto D."/>
            <person name="Yang H.P."/>
            <person name="Yang S.P."/>
            <person name="Yorke J.A."/>
            <person name="Yoshida K."/>
            <person name="Zdobnov E."/>
            <person name="Zhang P."/>
            <person name="Zhang Y."/>
            <person name="Zimin A.V."/>
            <person name="Baldwin J."/>
            <person name="Abdouelleil A."/>
            <person name="Abdulkadir J."/>
            <person name="Abebe A."/>
            <person name="Abera B."/>
            <person name="Abreu J."/>
            <person name="Acer S.C."/>
            <person name="Aftuck L."/>
            <person name="Alexander A."/>
            <person name="An P."/>
            <person name="Anderson E."/>
            <person name="Anderson S."/>
            <person name="Arachi H."/>
            <person name="Azer M."/>
            <person name="Bachantsang P."/>
            <person name="Barry A."/>
            <person name="Bayul T."/>
            <person name="Berlin A."/>
            <person name="Bessette D."/>
            <person name="Bloom T."/>
            <person name="Blye J."/>
            <person name="Boguslavskiy L."/>
            <person name="Bonnet C."/>
            <person name="Boukhgalter B."/>
            <person name="Bourzgui I."/>
            <person name="Brown A."/>
            <person name="Cahill P."/>
            <person name="Channer S."/>
            <person name="Cheshatsang Y."/>
            <person name="Chuda L."/>
            <person name="Citroen M."/>
            <person name="Collymore A."/>
            <person name="Cooke P."/>
            <person name="Costello M."/>
            <person name="D'Aco K."/>
            <person name="Daza R."/>
            <person name="De Haan G."/>
            <person name="DeGray S."/>
            <person name="DeMaso C."/>
            <person name="Dhargay N."/>
            <person name="Dooley K."/>
            <person name="Dooley E."/>
            <person name="Doricent M."/>
            <person name="Dorje P."/>
            <person name="Dorjee K."/>
            <person name="Dupes A."/>
            <person name="Elong R."/>
            <person name="Falk J."/>
            <person name="Farina A."/>
            <person name="Faro S."/>
            <person name="Ferguson D."/>
            <person name="Fisher S."/>
            <person name="Foley C.D."/>
            <person name="Franke A."/>
            <person name="Friedrich D."/>
            <person name="Gadbois L."/>
            <person name="Gearin G."/>
            <person name="Gearin C.R."/>
            <person name="Giannoukos G."/>
            <person name="Goode T."/>
            <person name="Graham J."/>
            <person name="Grandbois E."/>
            <person name="Grewal S."/>
            <person name="Gyaltsen K."/>
            <person name="Hafez N."/>
            <person name="Hagos B."/>
            <person name="Hall J."/>
            <person name="Henson C."/>
            <person name="Hollinger A."/>
            <person name="Honan T."/>
            <person name="Huard M.D."/>
            <person name="Hughes L."/>
            <person name="Hurhula B."/>
            <person name="Husby M.E."/>
            <person name="Kamat A."/>
            <person name="Kanga B."/>
            <person name="Kashin S."/>
            <person name="Khazanovich D."/>
            <person name="Kisner P."/>
            <person name="Lance K."/>
            <person name="Lara M."/>
            <person name="Lee W."/>
            <person name="Lennon N."/>
            <person name="Letendre F."/>
            <person name="LeVine R."/>
            <person name="Lipovsky A."/>
            <person name="Liu X."/>
            <person name="Liu J."/>
            <person name="Liu S."/>
            <person name="Lokyitsang T."/>
            <person name="Lokyitsang Y."/>
            <person name="Lubonja R."/>
            <person name="Lui A."/>
            <person name="MacDonald P."/>
            <person name="Magnisalis V."/>
            <person name="Maru K."/>
            <person name="Matthews C."/>
            <person name="McCusker W."/>
            <person name="McDonough S."/>
            <person name="Mehta T."/>
            <person name="Meldrim J."/>
            <person name="Meneus L."/>
            <person name="Mihai O."/>
            <person name="Mihalev A."/>
            <person name="Mihova T."/>
            <person name="Mittelman R."/>
            <person name="Mlenga V."/>
            <person name="Montmayeur A."/>
            <person name="Mulrain L."/>
            <person name="Navidi A."/>
            <person name="Naylor J."/>
            <person name="Negash T."/>
            <person name="Nguyen T."/>
            <person name="Nguyen N."/>
            <person name="Nicol R."/>
            <person name="Norbu C."/>
            <person name="Norbu N."/>
            <person name="Novod N."/>
            <person name="O'Neill B."/>
            <person name="Osman S."/>
            <person name="Markiewicz E."/>
            <person name="Oyono O.L."/>
            <person name="Patti C."/>
            <person name="Phunkhang P."/>
            <person name="Pierre F."/>
            <person name="Priest M."/>
            <person name="Raghuraman S."/>
            <person name="Rege F."/>
            <person name="Reyes R."/>
            <person name="Rise C."/>
            <person name="Rogov P."/>
            <person name="Ross K."/>
            <person name="Ryan E."/>
            <person name="Settipalli S."/>
            <person name="Shea T."/>
            <person name="Sherpa N."/>
            <person name="Shi L."/>
            <person name="Shih D."/>
            <person name="Sparrow T."/>
            <person name="Spaulding J."/>
            <person name="Stalker J."/>
            <person name="Stange-Thomann N."/>
            <person name="Stavropoulos S."/>
            <person name="Stone C."/>
            <person name="Strader C."/>
            <person name="Tesfaye S."/>
            <person name="Thomson T."/>
            <person name="Thoulutsang Y."/>
            <person name="Thoulutsang D."/>
            <person name="Topham K."/>
            <person name="Topping I."/>
            <person name="Tsamla T."/>
            <person name="Vassiliev H."/>
            <person name="Vo A."/>
            <person name="Wangchuk T."/>
            <person name="Wangdi T."/>
            <person name="Weiand M."/>
            <person name="Wilkinson J."/>
            <person name="Wilson A."/>
            <person name="Yadav S."/>
            <person name="Young G."/>
            <person name="Yu Q."/>
            <person name="Zembek L."/>
            <person name="Zhong D."/>
            <person name="Zimmer A."/>
            <person name="Zwirko Z."/>
            <person name="Jaffe D.B."/>
            <person name="Alvarez P."/>
            <person name="Brockman W."/>
            <person name="Butler J."/>
            <person name="Chin C."/>
            <person name="Gnerre S."/>
            <person name="Grabherr M."/>
            <person name="Kleber M."/>
            <person name="Mauceli E."/>
            <person name="MacCallum I."/>
        </authorList>
    </citation>
    <scope>NUCLEOTIDE SEQUENCE [LARGE SCALE GENOMIC DNA]</scope>
    <source>
        <strain evidence="3">Tucson 14024-0371.13</strain>
    </source>
</reference>
<dbReference type="PROSITE" id="PS51186">
    <property type="entry name" value="GNAT"/>
    <property type="match status" value="1"/>
</dbReference>
<dbReference type="InterPro" id="IPR000182">
    <property type="entry name" value="GNAT_dom"/>
</dbReference>
<dbReference type="InParanoid" id="B3MKK3"/>
<dbReference type="Gene3D" id="3.40.630.30">
    <property type="match status" value="2"/>
</dbReference>
<accession>B3MKK3</accession>
<gene>
    <name evidence="2" type="primary">Dana\GF14492</name>
    <name evidence="2" type="synonym">dana_GLEANR_15254</name>
    <name evidence="2" type="ORF">GF14492</name>
</gene>
<dbReference type="PANTHER" id="PTHR20958:SF10">
    <property type="entry name" value="GH05617P-RELATED"/>
    <property type="match status" value="1"/>
</dbReference>
<keyword evidence="3" id="KW-1185">Reference proteome</keyword>
<dbReference type="PhylomeDB" id="B3MKK3"/>
<keyword evidence="2" id="KW-0012">Acyltransferase</keyword>
<dbReference type="InterPro" id="IPR016181">
    <property type="entry name" value="Acyl_CoA_acyltransferase"/>
</dbReference>
<evidence type="ECO:0000313" key="2">
    <source>
        <dbReference type="EMBL" id="EDV31556.1"/>
    </source>
</evidence>
<dbReference type="Pfam" id="PF08445">
    <property type="entry name" value="FR47"/>
    <property type="match status" value="1"/>
</dbReference>
<dbReference type="SUPFAM" id="SSF55729">
    <property type="entry name" value="Acyl-CoA N-acyltransferases (Nat)"/>
    <property type="match status" value="1"/>
</dbReference>
<feature type="domain" description="N-acetyltransferase" evidence="1">
    <location>
        <begin position="137"/>
        <end position="283"/>
    </location>
</feature>
<name>B3MKK3_DROAN</name>
<dbReference type="GO" id="GO:0016747">
    <property type="term" value="F:acyltransferase activity, transferring groups other than amino-acyl groups"/>
    <property type="evidence" value="ECO:0007669"/>
    <property type="project" value="InterPro"/>
</dbReference>
<dbReference type="InterPro" id="IPR053225">
    <property type="entry name" value="Acyl-CoA_N-acyltransferase"/>
</dbReference>
<protein>
    <recommendedName>
        <fullName evidence="1">N-acetyltransferase domain-containing protein</fullName>
    </recommendedName>
</protein>
<dbReference type="KEGG" id="dan:6497316"/>
<dbReference type="InterPro" id="IPR013653">
    <property type="entry name" value="GCN5-like_dom"/>
</dbReference>
<dbReference type="OMA" id="QNWPKYC"/>
<dbReference type="OrthoDB" id="61870at2759"/>
<dbReference type="SMR" id="B3MKK3"/>
<sequence length="284" mass="32499">MKLEVLCLEDLQAFQSLYKQCWPKYCQEYYCLNFIEFLKQEPHIKNLKLFTLDTTQAREEGLFVIVDRYQLFVGGLNNTNGLLQKALDLLDWSNGFKCSSIPARHISALEQVVESKKLSLIFKDPTELFYMTAKEALKLKVEPPSGFYFKRLSVADASLVNDEWPNHHLGSLYFIERQIRMCVSVGLYEEHSHQLVAWCIRLQGGYLGALQVKESHKRRGFGSLVTREISHILASHGHDVMALVGPNNKASCGMFTKLGFTVIDQCVWLRTEPTNGPFTWPDGE</sequence>
<evidence type="ECO:0000259" key="1">
    <source>
        <dbReference type="PROSITE" id="PS51186"/>
    </source>
</evidence>
<dbReference type="Proteomes" id="UP000007801">
    <property type="component" value="Unassembled WGS sequence"/>
</dbReference>
<dbReference type="AlphaFoldDB" id="B3MKK3"/>